<feature type="transmembrane region" description="Helical" evidence="1">
    <location>
        <begin position="284"/>
        <end position="304"/>
    </location>
</feature>
<feature type="transmembrane region" description="Helical" evidence="1">
    <location>
        <begin position="123"/>
        <end position="143"/>
    </location>
</feature>
<keyword evidence="1" id="KW-0812">Transmembrane</keyword>
<sequence>MNSQTLSCCPTTPCPGLPYHGYATQSGLYMRSNRNLNSSKLFLVPDLKTLGRGGSVLCCSNSPPKSNANLNGARVTSLDVKGFARNELVRGKPGSVSFHGLTHQLVEESKLESAPFKEGTGSFLWVLAPAALVSSLVLPQFFITNSIQAVVGDVVLSEIVASFASEVIFYAGLLIFLLVADHVQKPYLEFSTKRWGLITGLRGYLSSAFFTMGFKVMAPLFAVYVTWPILGLQGLVAVAPFLVGCVAQLAFETFLDKRGSSCWPLVPVIFEIYRLYQLTKAAHFIQMLVVTTSANGAAISPQVFDRAGALVSMMVTLQVLGVVCLWSLMTFLLRLFPSRPVAEKY</sequence>
<feature type="transmembrane region" description="Helical" evidence="1">
    <location>
        <begin position="155"/>
        <end position="180"/>
    </location>
</feature>
<feature type="transmembrane region" description="Helical" evidence="1">
    <location>
        <begin position="310"/>
        <end position="336"/>
    </location>
</feature>
<dbReference type="AlphaFoldDB" id="A0AAN8ZLN6"/>
<keyword evidence="3" id="KW-1185">Reference proteome</keyword>
<evidence type="ECO:0000313" key="2">
    <source>
        <dbReference type="EMBL" id="KAK6938748.1"/>
    </source>
</evidence>
<dbReference type="Proteomes" id="UP001370490">
    <property type="component" value="Unassembled WGS sequence"/>
</dbReference>
<gene>
    <name evidence="2" type="ORF">RJ641_032256</name>
</gene>
<comment type="caution">
    <text evidence="2">The sequence shown here is derived from an EMBL/GenBank/DDBJ whole genome shotgun (WGS) entry which is preliminary data.</text>
</comment>
<reference evidence="2 3" key="1">
    <citation type="submission" date="2023-12" db="EMBL/GenBank/DDBJ databases">
        <title>A high-quality genome assembly for Dillenia turbinata (Dilleniales).</title>
        <authorList>
            <person name="Chanderbali A."/>
        </authorList>
    </citation>
    <scope>NUCLEOTIDE SEQUENCE [LARGE SCALE GENOMIC DNA]</scope>
    <source>
        <strain evidence="2">LSX21</strain>
        <tissue evidence="2">Leaf</tissue>
    </source>
</reference>
<keyword evidence="1" id="KW-1133">Transmembrane helix</keyword>
<dbReference type="PANTHER" id="PTHR33918">
    <property type="entry name" value="OS01G0704200 PROTEIN"/>
    <property type="match status" value="1"/>
</dbReference>
<evidence type="ECO:0000256" key="1">
    <source>
        <dbReference type="SAM" id="Phobius"/>
    </source>
</evidence>
<name>A0AAN8ZLN6_9MAGN</name>
<evidence type="ECO:0000313" key="3">
    <source>
        <dbReference type="Proteomes" id="UP001370490"/>
    </source>
</evidence>
<dbReference type="GO" id="GO:0009507">
    <property type="term" value="C:chloroplast"/>
    <property type="evidence" value="ECO:0007669"/>
    <property type="project" value="TreeGrafter"/>
</dbReference>
<keyword evidence="1" id="KW-0472">Membrane</keyword>
<feature type="transmembrane region" description="Helical" evidence="1">
    <location>
        <begin position="230"/>
        <end position="251"/>
    </location>
</feature>
<organism evidence="2 3">
    <name type="scientific">Dillenia turbinata</name>
    <dbReference type="NCBI Taxonomy" id="194707"/>
    <lineage>
        <taxon>Eukaryota</taxon>
        <taxon>Viridiplantae</taxon>
        <taxon>Streptophyta</taxon>
        <taxon>Embryophyta</taxon>
        <taxon>Tracheophyta</taxon>
        <taxon>Spermatophyta</taxon>
        <taxon>Magnoliopsida</taxon>
        <taxon>eudicotyledons</taxon>
        <taxon>Gunneridae</taxon>
        <taxon>Pentapetalae</taxon>
        <taxon>Dilleniales</taxon>
        <taxon>Dilleniaceae</taxon>
        <taxon>Dillenia</taxon>
    </lineage>
</organism>
<accession>A0AAN8ZLN6</accession>
<feature type="transmembrane region" description="Helical" evidence="1">
    <location>
        <begin position="201"/>
        <end position="224"/>
    </location>
</feature>
<protein>
    <submittedName>
        <fullName evidence="2">Uncharacterized protein</fullName>
    </submittedName>
</protein>
<dbReference type="EMBL" id="JBAMMX010000006">
    <property type="protein sequence ID" value="KAK6938748.1"/>
    <property type="molecule type" value="Genomic_DNA"/>
</dbReference>
<proteinExistence type="predicted"/>
<dbReference type="PANTHER" id="PTHR33918:SF4">
    <property type="entry name" value="ABC-2 TYPE TRANSPORTER DOMAIN-CONTAINING PROTEIN"/>
    <property type="match status" value="1"/>
</dbReference>